<evidence type="ECO:0000313" key="7">
    <source>
        <dbReference type="Proteomes" id="UP000488956"/>
    </source>
</evidence>
<evidence type="ECO:0000313" key="5">
    <source>
        <dbReference type="Proteomes" id="UP000440367"/>
    </source>
</evidence>
<dbReference type="EMBL" id="QXFZ01000969">
    <property type="protein sequence ID" value="KAE9100016.1"/>
    <property type="molecule type" value="Genomic_DNA"/>
</dbReference>
<evidence type="ECO:0000313" key="2">
    <source>
        <dbReference type="EMBL" id="KAE9082975.1"/>
    </source>
</evidence>
<dbReference type="Proteomes" id="UP000440367">
    <property type="component" value="Unassembled WGS sequence"/>
</dbReference>
<protein>
    <submittedName>
        <fullName evidence="3">Uncharacterized protein</fullName>
    </submittedName>
</protein>
<evidence type="ECO:0000256" key="1">
    <source>
        <dbReference type="SAM" id="MobiDB-lite"/>
    </source>
</evidence>
<sequence>MLRMQPVWVLRQRVPRRRREGTERRLPGAARTEATTSAGKRRPGTVEGLTCPGAIRHPQWQLPAASSGGRDRQAVAATQEQNATRQHGQVADDGGAEEGQVTAIRPGTSGSVTSTGAKRPARTVRFEAEPTVFGMDKVLQHMATDAAERDDRRAAVYVATVRPT</sequence>
<feature type="compositionally biased region" description="Polar residues" evidence="1">
    <location>
        <begin position="76"/>
        <end position="87"/>
    </location>
</feature>
<dbReference type="AlphaFoldDB" id="A0A6A3RLW1"/>
<dbReference type="EMBL" id="QXFX01001922">
    <property type="protein sequence ID" value="KAE9082975.1"/>
    <property type="molecule type" value="Genomic_DNA"/>
</dbReference>
<accession>A0A6A3RLW1</accession>
<gene>
    <name evidence="4" type="ORF">PF002_g17139</name>
    <name evidence="3" type="ORF">PF007_g15673</name>
    <name evidence="2" type="ORF">PF010_g21378</name>
</gene>
<dbReference type="Proteomes" id="UP000441208">
    <property type="component" value="Unassembled WGS sequence"/>
</dbReference>
<organism evidence="3 6">
    <name type="scientific">Phytophthora fragariae</name>
    <dbReference type="NCBI Taxonomy" id="53985"/>
    <lineage>
        <taxon>Eukaryota</taxon>
        <taxon>Sar</taxon>
        <taxon>Stramenopiles</taxon>
        <taxon>Oomycota</taxon>
        <taxon>Peronosporomycetes</taxon>
        <taxon>Peronosporales</taxon>
        <taxon>Peronosporaceae</taxon>
        <taxon>Phytophthora</taxon>
    </lineage>
</organism>
<feature type="region of interest" description="Disordered" evidence="1">
    <location>
        <begin position="17"/>
        <end position="46"/>
    </location>
</feature>
<proteinExistence type="predicted"/>
<evidence type="ECO:0000313" key="6">
    <source>
        <dbReference type="Proteomes" id="UP000441208"/>
    </source>
</evidence>
<feature type="region of interest" description="Disordered" evidence="1">
    <location>
        <begin position="61"/>
        <end position="120"/>
    </location>
</feature>
<dbReference type="EMBL" id="QXGD01001052">
    <property type="protein sequence ID" value="KAE9216217.1"/>
    <property type="molecule type" value="Genomic_DNA"/>
</dbReference>
<name>A0A6A3RLW1_9STRA</name>
<evidence type="ECO:0000313" key="3">
    <source>
        <dbReference type="EMBL" id="KAE9100016.1"/>
    </source>
</evidence>
<comment type="caution">
    <text evidence="3">The sequence shown here is derived from an EMBL/GenBank/DDBJ whole genome shotgun (WGS) entry which is preliminary data.</text>
</comment>
<reference evidence="5 6" key="1">
    <citation type="submission" date="2018-08" db="EMBL/GenBank/DDBJ databases">
        <title>Genomic investigation of the strawberry pathogen Phytophthora fragariae indicates pathogenicity is determined by transcriptional variation in three key races.</title>
        <authorList>
            <person name="Adams T.M."/>
            <person name="Armitage A.D."/>
            <person name="Sobczyk M.K."/>
            <person name="Bates H.J."/>
            <person name="Dunwell J.M."/>
            <person name="Nellist C.F."/>
            <person name="Harrison R.J."/>
        </authorList>
    </citation>
    <scope>NUCLEOTIDE SEQUENCE [LARGE SCALE GENOMIC DNA]</scope>
    <source>
        <strain evidence="4 5">BC-1</strain>
        <strain evidence="3 6">NOV-71</strain>
        <strain evidence="2 7">ONT-3</strain>
    </source>
</reference>
<dbReference type="Proteomes" id="UP000488956">
    <property type="component" value="Unassembled WGS sequence"/>
</dbReference>
<evidence type="ECO:0000313" key="4">
    <source>
        <dbReference type="EMBL" id="KAE9216217.1"/>
    </source>
</evidence>